<gene>
    <name evidence="1" type="ORF">SB4_06750</name>
</gene>
<protein>
    <recommendedName>
        <fullName evidence="3">Alpha/beta hydrolase</fullName>
    </recommendedName>
</protein>
<proteinExistence type="predicted"/>
<dbReference type="AlphaFoldDB" id="A0A147IY47"/>
<organism evidence="1 2">
    <name type="scientific">Sphingomonas sanguinis</name>
    <dbReference type="NCBI Taxonomy" id="33051"/>
    <lineage>
        <taxon>Bacteria</taxon>
        <taxon>Pseudomonadati</taxon>
        <taxon>Pseudomonadota</taxon>
        <taxon>Alphaproteobacteria</taxon>
        <taxon>Sphingomonadales</taxon>
        <taxon>Sphingomonadaceae</taxon>
        <taxon>Sphingomonas</taxon>
    </lineage>
</organism>
<dbReference type="EMBL" id="LDTE01000034">
    <property type="protein sequence ID" value="KTW00764.1"/>
    <property type="molecule type" value="Genomic_DNA"/>
</dbReference>
<accession>A0A147IY47</accession>
<dbReference type="SUPFAM" id="SSF53474">
    <property type="entry name" value="alpha/beta-Hydrolases"/>
    <property type="match status" value="1"/>
</dbReference>
<feature type="non-terminal residue" evidence="1">
    <location>
        <position position="1"/>
    </location>
</feature>
<sequence length="145" mass="14817">GDLVALAHRQGTGPVFLLGTSQGSIAAMNGAAHAAPGSVAGVVLTESVSVMGGSHETVFDADPAQVTIPALVVANRDDRCNVAPPADAPRIAAAMTHSPEVKVLTVSGGVRRSKKDCGSLTPHGYYGIEDKVVDAIARWLDAHAR</sequence>
<dbReference type="Proteomes" id="UP000074072">
    <property type="component" value="Unassembled WGS sequence"/>
</dbReference>
<comment type="caution">
    <text evidence="1">The sequence shown here is derived from an EMBL/GenBank/DDBJ whole genome shotgun (WGS) entry which is preliminary data.</text>
</comment>
<name>A0A147IY47_9SPHN</name>
<dbReference type="Gene3D" id="3.40.50.1820">
    <property type="entry name" value="alpha/beta hydrolase"/>
    <property type="match status" value="1"/>
</dbReference>
<dbReference type="PATRIC" id="fig|33051.4.peg.2023"/>
<evidence type="ECO:0008006" key="3">
    <source>
        <dbReference type="Google" id="ProtNLM"/>
    </source>
</evidence>
<evidence type="ECO:0000313" key="2">
    <source>
        <dbReference type="Proteomes" id="UP000074072"/>
    </source>
</evidence>
<evidence type="ECO:0000313" key="1">
    <source>
        <dbReference type="EMBL" id="KTW00764.1"/>
    </source>
</evidence>
<reference evidence="1 2" key="1">
    <citation type="journal article" date="2016" name="Front. Microbiol.">
        <title>Genomic Resource of Rice Seed Associated Bacteria.</title>
        <authorList>
            <person name="Midha S."/>
            <person name="Bansal K."/>
            <person name="Sharma S."/>
            <person name="Kumar N."/>
            <person name="Patil P.P."/>
            <person name="Chaudhry V."/>
            <person name="Patil P.B."/>
        </authorList>
    </citation>
    <scope>NUCLEOTIDE SEQUENCE [LARGE SCALE GENOMIC DNA]</scope>
    <source>
        <strain evidence="1 2">SB4</strain>
    </source>
</reference>
<dbReference type="InterPro" id="IPR029058">
    <property type="entry name" value="AB_hydrolase_fold"/>
</dbReference>